<dbReference type="AlphaFoldDB" id="A0A067QPL7"/>
<protein>
    <submittedName>
        <fullName evidence="1">Uncharacterized protein</fullName>
    </submittedName>
</protein>
<dbReference type="EMBL" id="KK853091">
    <property type="protein sequence ID" value="KDR11548.1"/>
    <property type="molecule type" value="Genomic_DNA"/>
</dbReference>
<dbReference type="InParanoid" id="A0A067QPL7"/>
<reference evidence="1 2" key="1">
    <citation type="journal article" date="2014" name="Nat. Commun.">
        <title>Molecular traces of alternative social organization in a termite genome.</title>
        <authorList>
            <person name="Terrapon N."/>
            <person name="Li C."/>
            <person name="Robertson H.M."/>
            <person name="Ji L."/>
            <person name="Meng X."/>
            <person name="Booth W."/>
            <person name="Chen Z."/>
            <person name="Childers C.P."/>
            <person name="Glastad K.M."/>
            <person name="Gokhale K."/>
            <person name="Gowin J."/>
            <person name="Gronenberg W."/>
            <person name="Hermansen R.A."/>
            <person name="Hu H."/>
            <person name="Hunt B.G."/>
            <person name="Huylmans A.K."/>
            <person name="Khalil S.M."/>
            <person name="Mitchell R.D."/>
            <person name="Munoz-Torres M.C."/>
            <person name="Mustard J.A."/>
            <person name="Pan H."/>
            <person name="Reese J.T."/>
            <person name="Scharf M.E."/>
            <person name="Sun F."/>
            <person name="Vogel H."/>
            <person name="Xiao J."/>
            <person name="Yang W."/>
            <person name="Yang Z."/>
            <person name="Yang Z."/>
            <person name="Zhou J."/>
            <person name="Zhu J."/>
            <person name="Brent C.S."/>
            <person name="Elsik C.G."/>
            <person name="Goodisman M.A."/>
            <person name="Liberles D.A."/>
            <person name="Roe R.M."/>
            <person name="Vargo E.L."/>
            <person name="Vilcinskas A."/>
            <person name="Wang J."/>
            <person name="Bornberg-Bauer E."/>
            <person name="Korb J."/>
            <person name="Zhang G."/>
            <person name="Liebig J."/>
        </authorList>
    </citation>
    <scope>NUCLEOTIDE SEQUENCE [LARGE SCALE GENOMIC DNA]</scope>
    <source>
        <tissue evidence="1">Whole organism</tissue>
    </source>
</reference>
<proteinExistence type="predicted"/>
<gene>
    <name evidence="1" type="ORF">L798_14107</name>
</gene>
<evidence type="ECO:0000313" key="2">
    <source>
        <dbReference type="Proteomes" id="UP000027135"/>
    </source>
</evidence>
<evidence type="ECO:0000313" key="1">
    <source>
        <dbReference type="EMBL" id="KDR11548.1"/>
    </source>
</evidence>
<organism evidence="1 2">
    <name type="scientific">Zootermopsis nevadensis</name>
    <name type="common">Dampwood termite</name>
    <dbReference type="NCBI Taxonomy" id="136037"/>
    <lineage>
        <taxon>Eukaryota</taxon>
        <taxon>Metazoa</taxon>
        <taxon>Ecdysozoa</taxon>
        <taxon>Arthropoda</taxon>
        <taxon>Hexapoda</taxon>
        <taxon>Insecta</taxon>
        <taxon>Pterygota</taxon>
        <taxon>Neoptera</taxon>
        <taxon>Polyneoptera</taxon>
        <taxon>Dictyoptera</taxon>
        <taxon>Blattodea</taxon>
        <taxon>Blattoidea</taxon>
        <taxon>Termitoidae</taxon>
        <taxon>Termopsidae</taxon>
        <taxon>Zootermopsis</taxon>
    </lineage>
</organism>
<dbReference type="Proteomes" id="UP000027135">
    <property type="component" value="Unassembled WGS sequence"/>
</dbReference>
<keyword evidence="2" id="KW-1185">Reference proteome</keyword>
<sequence>MDGIRNMQEKTFLYTIIRQSLTPYSTDQFCVKQKSSMCTTVVTNTAPVLLWKEVILNNEGRSTTNIIKSKHRSRLTDAHLDDCLRAAASSYTPKFDKLADEIQRQTSH</sequence>
<accession>A0A067QPL7</accession>
<name>A0A067QPL7_ZOONE</name>